<dbReference type="PROSITE" id="PS51742">
    <property type="entry name" value="PPC"/>
    <property type="match status" value="1"/>
</dbReference>
<dbReference type="PANTHER" id="PTHR31100">
    <property type="entry name" value="AT-HOOK MOTIF NUCLEAR-LOCALIZED PROTEIN 15"/>
    <property type="match status" value="1"/>
</dbReference>
<accession>A0A6A4QEQ2</accession>
<dbReference type="PANTHER" id="PTHR31100:SF8">
    <property type="entry name" value="AT-HOOK MOTIF NUCLEAR-LOCALIZED PROTEIN 19"/>
    <property type="match status" value="1"/>
</dbReference>
<dbReference type="OrthoDB" id="1712967at2759"/>
<evidence type="ECO:0000256" key="2">
    <source>
        <dbReference type="ARBA" id="ARBA00023015"/>
    </source>
</evidence>
<evidence type="ECO:0000313" key="8">
    <source>
        <dbReference type="EMBL" id="KAE9611999.1"/>
    </source>
</evidence>
<evidence type="ECO:0000259" key="7">
    <source>
        <dbReference type="PROSITE" id="PS51742"/>
    </source>
</evidence>
<evidence type="ECO:0000256" key="6">
    <source>
        <dbReference type="SAM" id="MobiDB-lite"/>
    </source>
</evidence>
<keyword evidence="2" id="KW-0805">Transcription regulation</keyword>
<dbReference type="InterPro" id="IPR014476">
    <property type="entry name" value="AHL15-29"/>
</dbReference>
<dbReference type="Proteomes" id="UP000447434">
    <property type="component" value="Chromosome 6"/>
</dbReference>
<dbReference type="Gene3D" id="3.30.1330.80">
    <property type="entry name" value="Hypothetical protein, similar to alpha- acetolactate decarboxylase, domain 2"/>
    <property type="match status" value="1"/>
</dbReference>
<evidence type="ECO:0000256" key="3">
    <source>
        <dbReference type="ARBA" id="ARBA00023125"/>
    </source>
</evidence>
<evidence type="ECO:0000256" key="1">
    <source>
        <dbReference type="ARBA" id="ARBA00004123"/>
    </source>
</evidence>
<dbReference type="AlphaFoldDB" id="A0A6A4QEQ2"/>
<protein>
    <submittedName>
        <fullName evidence="8">Putative PPC domain-containing protein</fullName>
    </submittedName>
</protein>
<dbReference type="GO" id="GO:0003700">
    <property type="term" value="F:DNA-binding transcription factor activity"/>
    <property type="evidence" value="ECO:0007669"/>
    <property type="project" value="TreeGrafter"/>
</dbReference>
<dbReference type="SUPFAM" id="SSF117856">
    <property type="entry name" value="AF0104/ALDC/Ptd012-like"/>
    <property type="match status" value="1"/>
</dbReference>
<sequence>MAHRWWTDSVGHGVVDNSTNSPPMKKPDLMGFSMNNNNTALNHGGVGLREEEEEEKENSEEPKEGAIELATTRRPRGRPAGSKNKPKPPIFVTRESPNVLRSHVMEIANGADIADSLIQFARKRQSGVCILSGSGNVVNVTLRQPMVSGAVVALHGRYEILSLTGSFLPGLSSPDTIGLTIYLAGGQGQVVGGGVVGPVVAAGPVMIMAATFSNATYERLPLEEEDEEGEGSSPGGKKPARVSIRDGGTLLIPMYNNNVSPPNLASTLTNGQPHLNSEVGYSTWPHGHVKSPY</sequence>
<keyword evidence="4" id="KW-0804">Transcription</keyword>
<feature type="region of interest" description="Disordered" evidence="6">
    <location>
        <begin position="1"/>
        <end position="93"/>
    </location>
</feature>
<comment type="subcellular location">
    <subcellularLocation>
        <location evidence="1">Nucleus</location>
    </subcellularLocation>
</comment>
<dbReference type="InterPro" id="IPR005175">
    <property type="entry name" value="PPC_dom"/>
</dbReference>
<dbReference type="FunFam" id="3.30.1330.80:FF:000001">
    <property type="entry name" value="AT-hook motif nuclear-localized protein"/>
    <property type="match status" value="1"/>
</dbReference>
<evidence type="ECO:0000256" key="4">
    <source>
        <dbReference type="ARBA" id="ARBA00023163"/>
    </source>
</evidence>
<dbReference type="GO" id="GO:0003680">
    <property type="term" value="F:minor groove of adenine-thymine-rich DNA binding"/>
    <property type="evidence" value="ECO:0007669"/>
    <property type="project" value="InterPro"/>
</dbReference>
<organism evidence="8 9">
    <name type="scientific">Lupinus albus</name>
    <name type="common">White lupine</name>
    <name type="synonym">Lupinus termis</name>
    <dbReference type="NCBI Taxonomy" id="3870"/>
    <lineage>
        <taxon>Eukaryota</taxon>
        <taxon>Viridiplantae</taxon>
        <taxon>Streptophyta</taxon>
        <taxon>Embryophyta</taxon>
        <taxon>Tracheophyta</taxon>
        <taxon>Spermatophyta</taxon>
        <taxon>Magnoliopsida</taxon>
        <taxon>eudicotyledons</taxon>
        <taxon>Gunneridae</taxon>
        <taxon>Pentapetalae</taxon>
        <taxon>rosids</taxon>
        <taxon>fabids</taxon>
        <taxon>Fabales</taxon>
        <taxon>Fabaceae</taxon>
        <taxon>Papilionoideae</taxon>
        <taxon>50 kb inversion clade</taxon>
        <taxon>genistoids sensu lato</taxon>
        <taxon>core genistoids</taxon>
        <taxon>Genisteae</taxon>
        <taxon>Lupinus</taxon>
    </lineage>
</organism>
<comment type="caution">
    <text evidence="8">The sequence shown here is derived from an EMBL/GenBank/DDBJ whole genome shotgun (WGS) entry which is preliminary data.</text>
</comment>
<reference evidence="9" key="1">
    <citation type="journal article" date="2020" name="Nat. Commun.">
        <title>Genome sequence of the cluster root forming white lupin.</title>
        <authorList>
            <person name="Hufnagel B."/>
            <person name="Marques A."/>
            <person name="Soriano A."/>
            <person name="Marques L."/>
            <person name="Divol F."/>
            <person name="Doumas P."/>
            <person name="Sallet E."/>
            <person name="Mancinotti D."/>
            <person name="Carrere S."/>
            <person name="Marande W."/>
            <person name="Arribat S."/>
            <person name="Keller J."/>
            <person name="Huneau C."/>
            <person name="Blein T."/>
            <person name="Aime D."/>
            <person name="Laguerre M."/>
            <person name="Taylor J."/>
            <person name="Schubert V."/>
            <person name="Nelson M."/>
            <person name="Geu-Flores F."/>
            <person name="Crespi M."/>
            <person name="Gallardo-Guerrero K."/>
            <person name="Delaux P.-M."/>
            <person name="Salse J."/>
            <person name="Berges H."/>
            <person name="Guyot R."/>
            <person name="Gouzy J."/>
            <person name="Peret B."/>
        </authorList>
    </citation>
    <scope>NUCLEOTIDE SEQUENCE [LARGE SCALE GENOMIC DNA]</scope>
    <source>
        <strain evidence="9">cv. Amiga</strain>
    </source>
</reference>
<name>A0A6A4QEQ2_LUPAL</name>
<keyword evidence="9" id="KW-1185">Reference proteome</keyword>
<dbReference type="EMBL" id="WOCE01000006">
    <property type="protein sequence ID" value="KAE9611999.1"/>
    <property type="molecule type" value="Genomic_DNA"/>
</dbReference>
<dbReference type="GO" id="GO:0005634">
    <property type="term" value="C:nucleus"/>
    <property type="evidence" value="ECO:0007669"/>
    <property type="project" value="UniProtKB-SubCell"/>
</dbReference>
<proteinExistence type="predicted"/>
<feature type="domain" description="PPC" evidence="7">
    <location>
        <begin position="97"/>
        <end position="234"/>
    </location>
</feature>
<evidence type="ECO:0000256" key="5">
    <source>
        <dbReference type="ARBA" id="ARBA00023242"/>
    </source>
</evidence>
<keyword evidence="3" id="KW-0238">DNA-binding</keyword>
<dbReference type="Pfam" id="PF03479">
    <property type="entry name" value="PCC"/>
    <property type="match status" value="1"/>
</dbReference>
<evidence type="ECO:0000313" key="9">
    <source>
        <dbReference type="Proteomes" id="UP000447434"/>
    </source>
</evidence>
<keyword evidence="5" id="KW-0539">Nucleus</keyword>
<dbReference type="CDD" id="cd11378">
    <property type="entry name" value="DUF296"/>
    <property type="match status" value="1"/>
</dbReference>
<gene>
    <name evidence="8" type="ORF">Lalb_Chr06g0168351</name>
</gene>
<feature type="region of interest" description="Disordered" evidence="6">
    <location>
        <begin position="222"/>
        <end position="242"/>
    </location>
</feature>